<organism evidence="1 2">
    <name type="scientific">Paramecium tetraurelia</name>
    <dbReference type="NCBI Taxonomy" id="5888"/>
    <lineage>
        <taxon>Eukaryota</taxon>
        <taxon>Sar</taxon>
        <taxon>Alveolata</taxon>
        <taxon>Ciliophora</taxon>
        <taxon>Intramacronucleata</taxon>
        <taxon>Oligohymenophorea</taxon>
        <taxon>Peniculida</taxon>
        <taxon>Parameciidae</taxon>
        <taxon>Paramecium</taxon>
    </lineage>
</organism>
<sequence length="469" mass="55804">MSNEAVAGFIAIKTLQNRPLRYFDANFNEFRDKNMTMYIQKKYADLKSCIYQTNNLERTGVPELPIQTFTTTQLQIKPKANDGLKEVKANYELDEKVIEIMQKVIDQEELEGILSQCQGQSNTNKQKNWKKKAISVPQKLALLMNDQIEQRDLDTLFDQYQRQNLKSSLDELKMSVKDPKLIYKKLGKEGFQKVEFNDQEQVNFFMKKLCEEQKLDACSVLEIKNDNIKFKEDACDEVERWRNIVQKRITQEQMQKILADEEMKQNKQLVQIFKDTRIDQFDPDFFKKKVKGKTMKRVNEAQDTQYHKFFVQTDTNKNTFGKEDFLRKKFDYTTPKSKVESTLRSTRPTTSVSRSHRVLHRSDIEFNKFIKQCNVVEQTFQQSNTKLNERFQQLDKMMDKACQYLEDDKPQEEKEPNQDFERFKKQRLFKKKFVTYLIDKVEKQSDLLSQKIKTVQSRRLIEKVLSENL</sequence>
<protein>
    <submittedName>
        <fullName evidence="1">Uncharacterized protein</fullName>
    </submittedName>
</protein>
<proteinExistence type="predicted"/>
<dbReference type="eggNOG" id="ENOG502SUF2">
    <property type="taxonomic scope" value="Eukaryota"/>
</dbReference>
<name>A0CLB2_PARTE</name>
<dbReference type="Proteomes" id="UP000000600">
    <property type="component" value="Unassembled WGS sequence"/>
</dbReference>
<evidence type="ECO:0000313" key="1">
    <source>
        <dbReference type="EMBL" id="CAK71579.1"/>
    </source>
</evidence>
<dbReference type="InParanoid" id="A0CLB2"/>
<dbReference type="GeneID" id="5024761"/>
<reference evidence="1 2" key="1">
    <citation type="journal article" date="2006" name="Nature">
        <title>Global trends of whole-genome duplications revealed by the ciliate Paramecium tetraurelia.</title>
        <authorList>
            <consortium name="Genoscope"/>
            <person name="Aury J.-M."/>
            <person name="Jaillon O."/>
            <person name="Duret L."/>
            <person name="Noel B."/>
            <person name="Jubin C."/>
            <person name="Porcel B.M."/>
            <person name="Segurens B."/>
            <person name="Daubin V."/>
            <person name="Anthouard V."/>
            <person name="Aiach N."/>
            <person name="Arnaiz O."/>
            <person name="Billaut A."/>
            <person name="Beisson J."/>
            <person name="Blanc I."/>
            <person name="Bouhouche K."/>
            <person name="Camara F."/>
            <person name="Duharcourt S."/>
            <person name="Guigo R."/>
            <person name="Gogendeau D."/>
            <person name="Katinka M."/>
            <person name="Keller A.-M."/>
            <person name="Kissmehl R."/>
            <person name="Klotz C."/>
            <person name="Koll F."/>
            <person name="Le Moue A."/>
            <person name="Lepere C."/>
            <person name="Malinsky S."/>
            <person name="Nowacki M."/>
            <person name="Nowak J.K."/>
            <person name="Plattner H."/>
            <person name="Poulain J."/>
            <person name="Ruiz F."/>
            <person name="Serrano V."/>
            <person name="Zagulski M."/>
            <person name="Dessen P."/>
            <person name="Betermier M."/>
            <person name="Weissenbach J."/>
            <person name="Scarpelli C."/>
            <person name="Schachter V."/>
            <person name="Sperling L."/>
            <person name="Meyer E."/>
            <person name="Cohen J."/>
            <person name="Wincker P."/>
        </authorList>
    </citation>
    <scope>NUCLEOTIDE SEQUENCE [LARGE SCALE GENOMIC DNA]</scope>
    <source>
        <strain evidence="1 2">Stock d4-2</strain>
    </source>
</reference>
<dbReference type="HOGENOM" id="CLU_583259_0_0_1"/>
<dbReference type="RefSeq" id="XP_001438976.1">
    <property type="nucleotide sequence ID" value="XM_001438939.1"/>
</dbReference>
<dbReference type="KEGG" id="ptm:GSPATT00008126001"/>
<gene>
    <name evidence="1" type="ORF">GSPATT00008126001</name>
</gene>
<accession>A0CLB2</accession>
<keyword evidence="2" id="KW-1185">Reference proteome</keyword>
<dbReference type="OrthoDB" id="295946at2759"/>
<evidence type="ECO:0000313" key="2">
    <source>
        <dbReference type="Proteomes" id="UP000000600"/>
    </source>
</evidence>
<dbReference type="AlphaFoldDB" id="A0CLB2"/>
<dbReference type="OMA" id="RYFDANF"/>
<dbReference type="EMBL" id="CT868097">
    <property type="protein sequence ID" value="CAK71579.1"/>
    <property type="molecule type" value="Genomic_DNA"/>
</dbReference>